<name>A0A176WKK2_MARPO</name>
<gene>
    <name evidence="1" type="ORF">AXG93_1409s1190</name>
</gene>
<reference evidence="1" key="1">
    <citation type="submission" date="2016-03" db="EMBL/GenBank/DDBJ databases">
        <title>Mechanisms controlling the formation of the plant cell surface in tip-growing cells are functionally conserved among land plants.</title>
        <authorList>
            <person name="Honkanen S."/>
            <person name="Jones V.A."/>
            <person name="Morieri G."/>
            <person name="Champion C."/>
            <person name="Hetherington A.J."/>
            <person name="Kelly S."/>
            <person name="Saint-Marcoux D."/>
            <person name="Proust H."/>
            <person name="Prescott H."/>
            <person name="Dolan L."/>
        </authorList>
    </citation>
    <scope>NUCLEOTIDE SEQUENCE [LARGE SCALE GENOMIC DNA]</scope>
    <source>
        <tissue evidence="1">Whole gametophyte</tissue>
    </source>
</reference>
<evidence type="ECO:0000313" key="1">
    <source>
        <dbReference type="EMBL" id="OAE32852.1"/>
    </source>
</evidence>
<proteinExistence type="predicted"/>
<dbReference type="EMBL" id="LVLJ01000725">
    <property type="protein sequence ID" value="OAE32852.1"/>
    <property type="molecule type" value="Genomic_DNA"/>
</dbReference>
<comment type="caution">
    <text evidence="1">The sequence shown here is derived from an EMBL/GenBank/DDBJ whole genome shotgun (WGS) entry which is preliminary data.</text>
</comment>
<dbReference type="Proteomes" id="UP000077202">
    <property type="component" value="Unassembled WGS sequence"/>
</dbReference>
<sequence>MAAQIEQLEQKLAAMVGLGVSTSTSYETEDFFYLTSAAQVESSVGVTRVRSSSMRPAPPSDTGGRIEILTSSVMDADVPSGVVMRMATSVLRSPLFLATELMDSSIDLARVFRVASTSCESGRVTATSVEICENTVEETSSTSTLIEETSWQAVAARMESLPAQPAIDRERIVPGVCMIDNRSGLFCLVSSTEQVYVPAKVLLNSGA</sequence>
<evidence type="ECO:0000313" key="2">
    <source>
        <dbReference type="Proteomes" id="UP000077202"/>
    </source>
</evidence>
<dbReference type="AlphaFoldDB" id="A0A176WKK2"/>
<keyword evidence="2" id="KW-1185">Reference proteome</keyword>
<accession>A0A176WKK2</accession>
<protein>
    <submittedName>
        <fullName evidence="1">Uncharacterized protein</fullName>
    </submittedName>
</protein>
<organism evidence="1 2">
    <name type="scientific">Marchantia polymorpha subsp. ruderalis</name>
    <dbReference type="NCBI Taxonomy" id="1480154"/>
    <lineage>
        <taxon>Eukaryota</taxon>
        <taxon>Viridiplantae</taxon>
        <taxon>Streptophyta</taxon>
        <taxon>Embryophyta</taxon>
        <taxon>Marchantiophyta</taxon>
        <taxon>Marchantiopsida</taxon>
        <taxon>Marchantiidae</taxon>
        <taxon>Marchantiales</taxon>
        <taxon>Marchantiaceae</taxon>
        <taxon>Marchantia</taxon>
    </lineage>
</organism>